<gene>
    <name evidence="2" type="ORF">CDV28_102198</name>
</gene>
<dbReference type="SUPFAM" id="SSF53850">
    <property type="entry name" value="Periplasmic binding protein-like II"/>
    <property type="match status" value="1"/>
</dbReference>
<proteinExistence type="predicted"/>
<reference evidence="2" key="1">
    <citation type="submission" date="2017-07" db="EMBL/GenBank/DDBJ databases">
        <title>The cable genome - Insights into the physiology and evolution of filamentous bacteria capable of sulfide oxidation via long distance electron transfer.</title>
        <authorList>
            <person name="Thorup C."/>
            <person name="Bjerg J.T."/>
            <person name="Schreiber L."/>
            <person name="Nielsen L.P."/>
            <person name="Kjeldsen K.U."/>
            <person name="Boesen T."/>
            <person name="Boggild A."/>
            <person name="Meysman F."/>
            <person name="Geelhoed J."/>
            <person name="Schramm A."/>
        </authorList>
    </citation>
    <scope>NUCLEOTIDE SEQUENCE [LARGE SCALE GENOMIC DNA]</scope>
    <source>
        <strain evidence="2">GS</strain>
    </source>
</reference>
<sequence>MKKTVFVLLTLLCAAPVLASEGYSLSMQPLFPPEQLTAMLTPLAEKLSAVTGMSIRPILTANSAEYEAELLRGKIALGYQNPLLYVKVSDRHEVLASAVQGLSGNQLRGIVISRAQAEISKAADLKGKKIMFVSKIAADGFLSQKQTLHEAGLNIERDCQLFEAAENREENVIIAVSLGYADAGFIGESALHKADKYIVPGSVIEVMKTAPLPNWALSVSRELPQEQKDSLRAALTQFTKDEPALKALGLSGFKAAADADYDPVRSLAE</sequence>
<dbReference type="Proteomes" id="UP000316238">
    <property type="component" value="Unassembled WGS sequence"/>
</dbReference>
<dbReference type="AlphaFoldDB" id="A0A521G517"/>
<protein>
    <submittedName>
        <fullName evidence="2">Phosphonate transport system substrate-binding protein</fullName>
    </submittedName>
</protein>
<dbReference type="PANTHER" id="PTHR30024">
    <property type="entry name" value="ALIPHATIC SULFONATES-BINDING PROTEIN-RELATED"/>
    <property type="match status" value="1"/>
</dbReference>
<organism evidence="2 3">
    <name type="scientific">Candidatus Electronema aureum</name>
    <dbReference type="NCBI Taxonomy" id="2005002"/>
    <lineage>
        <taxon>Bacteria</taxon>
        <taxon>Pseudomonadati</taxon>
        <taxon>Thermodesulfobacteriota</taxon>
        <taxon>Desulfobulbia</taxon>
        <taxon>Desulfobulbales</taxon>
        <taxon>Desulfobulbaceae</taxon>
        <taxon>Candidatus Electronema</taxon>
    </lineage>
</organism>
<dbReference type="EMBL" id="NQJD01000002">
    <property type="protein sequence ID" value="TAA76070.1"/>
    <property type="molecule type" value="Genomic_DNA"/>
</dbReference>
<dbReference type="PANTHER" id="PTHR30024:SF17">
    <property type="entry name" value="SOLUTE-BINDING PROTEIN FAMILY 3_N-TERMINAL DOMAIN-CONTAINING PROTEIN"/>
    <property type="match status" value="1"/>
</dbReference>
<feature type="chain" id="PRO_5022170422" evidence="1">
    <location>
        <begin position="20"/>
        <end position="269"/>
    </location>
</feature>
<evidence type="ECO:0000313" key="3">
    <source>
        <dbReference type="Proteomes" id="UP000316238"/>
    </source>
</evidence>
<evidence type="ECO:0000313" key="2">
    <source>
        <dbReference type="EMBL" id="TAA76070.1"/>
    </source>
</evidence>
<dbReference type="Pfam" id="PF12974">
    <property type="entry name" value="Phosphonate-bd"/>
    <property type="match status" value="1"/>
</dbReference>
<keyword evidence="3" id="KW-1185">Reference proteome</keyword>
<comment type="caution">
    <text evidence="2">The sequence shown here is derived from an EMBL/GenBank/DDBJ whole genome shotgun (WGS) entry which is preliminary data.</text>
</comment>
<evidence type="ECO:0000256" key="1">
    <source>
        <dbReference type="SAM" id="SignalP"/>
    </source>
</evidence>
<accession>A0A521G517</accession>
<feature type="signal peptide" evidence="1">
    <location>
        <begin position="1"/>
        <end position="19"/>
    </location>
</feature>
<dbReference type="Gene3D" id="3.40.190.10">
    <property type="entry name" value="Periplasmic binding protein-like II"/>
    <property type="match status" value="2"/>
</dbReference>
<keyword evidence="1" id="KW-0732">Signal</keyword>
<name>A0A521G517_9BACT</name>